<dbReference type="InterPro" id="IPR000843">
    <property type="entry name" value="HTH_LacI"/>
</dbReference>
<evidence type="ECO:0000256" key="3">
    <source>
        <dbReference type="ARBA" id="ARBA00023163"/>
    </source>
</evidence>
<evidence type="ECO:0000313" key="6">
    <source>
        <dbReference type="Proteomes" id="UP000288603"/>
    </source>
</evidence>
<dbReference type="Gene3D" id="1.10.260.40">
    <property type="entry name" value="lambda repressor-like DNA-binding domains"/>
    <property type="match status" value="1"/>
</dbReference>
<dbReference type="GO" id="GO:0000976">
    <property type="term" value="F:transcription cis-regulatory region binding"/>
    <property type="evidence" value="ECO:0007669"/>
    <property type="project" value="TreeGrafter"/>
</dbReference>
<name>A0A444QCA0_9MICO</name>
<dbReference type="InterPro" id="IPR010982">
    <property type="entry name" value="Lambda_DNA-bd_dom_sf"/>
</dbReference>
<keyword evidence="1" id="KW-0805">Transcription regulation</keyword>
<dbReference type="Gene3D" id="3.40.50.2300">
    <property type="match status" value="2"/>
</dbReference>
<gene>
    <name evidence="5" type="ORF">ELQ92_09845</name>
</gene>
<dbReference type="Pfam" id="PF13377">
    <property type="entry name" value="Peripla_BP_3"/>
    <property type="match status" value="1"/>
</dbReference>
<keyword evidence="6" id="KW-1185">Reference proteome</keyword>
<dbReference type="Pfam" id="PF00356">
    <property type="entry name" value="LacI"/>
    <property type="match status" value="1"/>
</dbReference>
<organism evidence="5 6">
    <name type="scientific">Labedella populi</name>
    <dbReference type="NCBI Taxonomy" id="2498850"/>
    <lineage>
        <taxon>Bacteria</taxon>
        <taxon>Bacillati</taxon>
        <taxon>Actinomycetota</taxon>
        <taxon>Actinomycetes</taxon>
        <taxon>Micrococcales</taxon>
        <taxon>Microbacteriaceae</taxon>
        <taxon>Labedella</taxon>
    </lineage>
</organism>
<dbReference type="SUPFAM" id="SSF53822">
    <property type="entry name" value="Periplasmic binding protein-like I"/>
    <property type="match status" value="1"/>
</dbReference>
<dbReference type="Proteomes" id="UP000288603">
    <property type="component" value="Unassembled WGS sequence"/>
</dbReference>
<evidence type="ECO:0000256" key="1">
    <source>
        <dbReference type="ARBA" id="ARBA00023015"/>
    </source>
</evidence>
<evidence type="ECO:0000256" key="2">
    <source>
        <dbReference type="ARBA" id="ARBA00023125"/>
    </source>
</evidence>
<comment type="caution">
    <text evidence="5">The sequence shown here is derived from an EMBL/GenBank/DDBJ whole genome shotgun (WGS) entry which is preliminary data.</text>
</comment>
<dbReference type="PANTHER" id="PTHR30146">
    <property type="entry name" value="LACI-RELATED TRANSCRIPTIONAL REPRESSOR"/>
    <property type="match status" value="1"/>
</dbReference>
<keyword evidence="2" id="KW-0238">DNA-binding</keyword>
<protein>
    <submittedName>
        <fullName evidence="5">LacI family transcriptional regulator</fullName>
    </submittedName>
</protein>
<reference evidence="5 6" key="1">
    <citation type="submission" date="2018-12" db="EMBL/GenBank/DDBJ databases">
        <authorList>
            <person name="Li F."/>
        </authorList>
    </citation>
    <scope>NUCLEOTIDE SEQUENCE [LARGE SCALE GENOMIC DNA]</scope>
    <source>
        <strain evidence="5 6">8H24J-4-2</strain>
    </source>
</reference>
<evidence type="ECO:0000259" key="4">
    <source>
        <dbReference type="PROSITE" id="PS50932"/>
    </source>
</evidence>
<dbReference type="InterPro" id="IPR046335">
    <property type="entry name" value="LacI/GalR-like_sensor"/>
</dbReference>
<dbReference type="AlphaFoldDB" id="A0A444QCA0"/>
<proteinExistence type="predicted"/>
<dbReference type="PANTHER" id="PTHR30146:SF153">
    <property type="entry name" value="LACTOSE OPERON REPRESSOR"/>
    <property type="match status" value="1"/>
</dbReference>
<dbReference type="CDD" id="cd01392">
    <property type="entry name" value="HTH_LacI"/>
    <property type="match status" value="1"/>
</dbReference>
<accession>A0A444QCA0</accession>
<dbReference type="EMBL" id="RZNC01000003">
    <property type="protein sequence ID" value="RWZ61622.1"/>
    <property type="molecule type" value="Genomic_DNA"/>
</dbReference>
<dbReference type="SMART" id="SM00354">
    <property type="entry name" value="HTH_LACI"/>
    <property type="match status" value="1"/>
</dbReference>
<dbReference type="GO" id="GO:0003700">
    <property type="term" value="F:DNA-binding transcription factor activity"/>
    <property type="evidence" value="ECO:0007669"/>
    <property type="project" value="TreeGrafter"/>
</dbReference>
<sequence length="345" mass="35927">MVQIAEAAGTSVPTVSKVLNGGTDVSAATRERVMEAARELGYHRRSRRTAAGAGAGESRLVDVVVGGIEGSWISRVLEGVESETSPAGLDLVLTLADDEGTWVSRILRRPSVGVIVVLVDTTAAQLHALSAAGRQVVVLDPSSRPPGDIPSVGATNWEGGRLAAEHLVSAGHRDVAVIGGSRAHLYSSARIDGFLTAYRDAGAPVLPERVVHADWDRAVAHSAALTLLGESAARPSAIFACSDLMALGVYDAAAEIGLSVPDQLSVVGFDDVREASWAAPPLTTIQQPIREMGSAAFRMLGRLHPESGGATSASAPRIELETRLVVRDSTTRLLETAGSARALEA</sequence>
<evidence type="ECO:0000313" key="5">
    <source>
        <dbReference type="EMBL" id="RWZ61622.1"/>
    </source>
</evidence>
<dbReference type="OrthoDB" id="3227375at2"/>
<dbReference type="PROSITE" id="PS50932">
    <property type="entry name" value="HTH_LACI_2"/>
    <property type="match status" value="1"/>
</dbReference>
<dbReference type="SUPFAM" id="SSF47413">
    <property type="entry name" value="lambda repressor-like DNA-binding domains"/>
    <property type="match status" value="1"/>
</dbReference>
<keyword evidence="3" id="KW-0804">Transcription</keyword>
<dbReference type="InterPro" id="IPR028082">
    <property type="entry name" value="Peripla_BP_I"/>
</dbReference>
<feature type="domain" description="HTH lacI-type" evidence="4">
    <location>
        <begin position="1"/>
        <end position="52"/>
    </location>
</feature>